<name>A0A6G1X9K1_9BACI</name>
<evidence type="ECO:0000313" key="2">
    <source>
        <dbReference type="Proteomes" id="UP000480185"/>
    </source>
</evidence>
<dbReference type="AlphaFoldDB" id="A0A6G1X9K1"/>
<gene>
    <name evidence="1" type="ORF">GH754_15145</name>
</gene>
<evidence type="ECO:0000313" key="1">
    <source>
        <dbReference type="EMBL" id="MRG87622.1"/>
    </source>
</evidence>
<dbReference type="EMBL" id="WJNH01000010">
    <property type="protein sequence ID" value="MRG87622.1"/>
    <property type="molecule type" value="Genomic_DNA"/>
</dbReference>
<dbReference type="RefSeq" id="WP_153729511.1">
    <property type="nucleotide sequence ID" value="NZ_WJNH01000010.1"/>
</dbReference>
<evidence type="ECO:0008006" key="3">
    <source>
        <dbReference type="Google" id="ProtNLM"/>
    </source>
</evidence>
<dbReference type="Proteomes" id="UP000480185">
    <property type="component" value="Unassembled WGS sequence"/>
</dbReference>
<reference evidence="1 2" key="1">
    <citation type="submission" date="2019-11" db="EMBL/GenBank/DDBJ databases">
        <authorList>
            <person name="Li J."/>
        </authorList>
    </citation>
    <scope>NUCLEOTIDE SEQUENCE [LARGE SCALE GENOMIC DNA]</scope>
    <source>
        <strain evidence="1 2">J4</strain>
    </source>
</reference>
<proteinExistence type="predicted"/>
<keyword evidence="2" id="KW-1185">Reference proteome</keyword>
<dbReference type="OrthoDB" id="1047417at2"/>
<accession>A0A6G1X9K1</accession>
<protein>
    <recommendedName>
        <fullName evidence="3">Helix-turn-helix domain-containing protein</fullName>
    </recommendedName>
</protein>
<sequence length="72" mass="8066">MNQLTEQSAFRDWLLTHNLSNSAILLWHTLVIIKWNAGSQGEFGAPNPVVQQLSGLSKQSISNARNLLLEHQ</sequence>
<comment type="caution">
    <text evidence="1">The sequence shown here is derived from an EMBL/GenBank/DDBJ whole genome shotgun (WGS) entry which is preliminary data.</text>
</comment>
<organism evidence="1 2">
    <name type="scientific">Salinibacillus xinjiangensis</name>
    <dbReference type="NCBI Taxonomy" id="1229268"/>
    <lineage>
        <taxon>Bacteria</taxon>
        <taxon>Bacillati</taxon>
        <taxon>Bacillota</taxon>
        <taxon>Bacilli</taxon>
        <taxon>Bacillales</taxon>
        <taxon>Bacillaceae</taxon>
        <taxon>Salinibacillus</taxon>
    </lineage>
</organism>